<dbReference type="InterPro" id="IPR038766">
    <property type="entry name" value="Membrane_comp_ABC_pdt"/>
</dbReference>
<accession>A0A9Y1FK54</accession>
<evidence type="ECO:0000256" key="5">
    <source>
        <dbReference type="ARBA" id="ARBA00023136"/>
    </source>
</evidence>
<feature type="transmembrane region" description="Helical" evidence="6">
    <location>
        <begin position="106"/>
        <end position="139"/>
    </location>
</feature>
<dbReference type="PANTHER" id="PTHR30287:SF2">
    <property type="entry name" value="BLL1001 PROTEIN"/>
    <property type="match status" value="1"/>
</dbReference>
<evidence type="ECO:0000313" key="8">
    <source>
        <dbReference type="EMBL" id="UJG39955.1"/>
    </source>
</evidence>
<evidence type="ECO:0000259" key="7">
    <source>
        <dbReference type="Pfam" id="PF02687"/>
    </source>
</evidence>
<feature type="transmembrane region" description="Helical" evidence="6">
    <location>
        <begin position="539"/>
        <end position="558"/>
    </location>
</feature>
<dbReference type="Pfam" id="PF02687">
    <property type="entry name" value="FtsX"/>
    <property type="match status" value="1"/>
</dbReference>
<gene>
    <name evidence="8" type="ORF">K9W45_08870</name>
</gene>
<dbReference type="Proteomes" id="UP001201020">
    <property type="component" value="Chromosome"/>
</dbReference>
<feature type="transmembrane region" description="Helical" evidence="6">
    <location>
        <begin position="27"/>
        <end position="47"/>
    </location>
</feature>
<organism evidence="8">
    <name type="scientific">Candidatus Heimdallarchaeum aukensis</name>
    <dbReference type="NCBI Taxonomy" id="2876573"/>
    <lineage>
        <taxon>Archaea</taxon>
        <taxon>Promethearchaeati</taxon>
        <taxon>Candidatus Heimdallarchaeota</taxon>
        <taxon>Candidatus Heimdallarchaeia (ex Rinke et al. 2021) (nom. nud.)</taxon>
        <taxon>Candidatus Heimdallarchaeales</taxon>
        <taxon>Candidatus Heimdallarchaeaceae</taxon>
        <taxon>Candidatus Heimdallarchaeum</taxon>
    </lineage>
</organism>
<evidence type="ECO:0000256" key="3">
    <source>
        <dbReference type="ARBA" id="ARBA00022692"/>
    </source>
</evidence>
<sequence>MIGQVKYSWINFRRSFTTSLTQYANLILSYILVGISINSISITKAIFEGNVSYRIQQSYLIFSIVSTILSLFLAIIVTRKTVRQIFNHQIKDIALMKNVGSKTKWIYSYILFYHILVGVISFVIGLFLSAIILLIILYIFKMGSYGNQIKFLPAFLICGSIVLLHYLVTHNEILRILNENNLEISSKGLRNYKSIFEFDELFKKIKPARKFGLKAFLRSGEIRSTFFFIFLISTASVIFLFSTINIGNTFVYSYTEQFGKYKYLISKENVANFFENNIGYSEHNYNDFFTEKSSLNSDFINNLKENNVVYDIIFLNKRKVSEINVTIPDTVNLEQYKTVGKERSLNITIIGYINETIFLDRLIEGVKPNKEKNEIVISQSVNKMLLDDYTLEFLRIGGLKEKYRVTGIVNENFANGYTIYIPMRKLRENLLTSNGNCILIKSVKSDIISKIYTSAEESNYRVSNITEIVEKKIKGLWNVINLVNSIYGILFIITLTRFLAFGILLVSENSDDIKLMYKIGTKKRVLRNCMLNDMSLNTIPGLVLSFLLGLVIIKYFIVEITITKLLGMKISLLCFLNYLITYLGIIIGVNEIIKKQ</sequence>
<evidence type="ECO:0000256" key="4">
    <source>
        <dbReference type="ARBA" id="ARBA00022989"/>
    </source>
</evidence>
<dbReference type="AlphaFoldDB" id="A0A9Y1FK54"/>
<feature type="transmembrane region" description="Helical" evidence="6">
    <location>
        <begin position="570"/>
        <end position="593"/>
    </location>
</feature>
<keyword evidence="4 6" id="KW-1133">Transmembrane helix</keyword>
<keyword evidence="2" id="KW-1003">Cell membrane</keyword>
<reference evidence="8" key="1">
    <citation type="journal article" date="2022" name="Nat. Microbiol.">
        <title>Unique mobile elements and scalable gene flow at the prokaryote-eukaryote boundary revealed by circularized Asgard archaea genomes.</title>
        <authorList>
            <person name="Wu F."/>
            <person name="Speth D.R."/>
            <person name="Philosof A."/>
            <person name="Cremiere A."/>
            <person name="Narayanan A."/>
            <person name="Barco R.A."/>
            <person name="Connon S.A."/>
            <person name="Amend J.P."/>
            <person name="Antoshechkin I.A."/>
            <person name="Orphan V.J."/>
        </authorList>
    </citation>
    <scope>NUCLEOTIDE SEQUENCE</scope>
    <source>
        <strain evidence="8">PM71</strain>
    </source>
</reference>
<feature type="domain" description="ABC3 transporter permease C-terminal" evidence="7">
    <location>
        <begin position="66"/>
        <end position="163"/>
    </location>
</feature>
<keyword evidence="3 6" id="KW-0812">Transmembrane</keyword>
<name>A0A9Y1FK54_9ARCH</name>
<dbReference type="GO" id="GO:0005886">
    <property type="term" value="C:plasma membrane"/>
    <property type="evidence" value="ECO:0007669"/>
    <property type="project" value="UniProtKB-SubCell"/>
</dbReference>
<proteinExistence type="predicted"/>
<protein>
    <recommendedName>
        <fullName evidence="7">ABC3 transporter permease C-terminal domain-containing protein</fullName>
    </recommendedName>
</protein>
<evidence type="ECO:0000256" key="2">
    <source>
        <dbReference type="ARBA" id="ARBA00022475"/>
    </source>
</evidence>
<comment type="subcellular location">
    <subcellularLocation>
        <location evidence="1">Cell membrane</location>
        <topology evidence="1">Multi-pass membrane protein</topology>
    </subcellularLocation>
</comment>
<keyword evidence="5 6" id="KW-0472">Membrane</keyword>
<feature type="transmembrane region" description="Helical" evidence="6">
    <location>
        <begin position="226"/>
        <end position="252"/>
    </location>
</feature>
<dbReference type="InterPro" id="IPR003838">
    <property type="entry name" value="ABC3_permease_C"/>
</dbReference>
<evidence type="ECO:0000256" key="1">
    <source>
        <dbReference type="ARBA" id="ARBA00004651"/>
    </source>
</evidence>
<feature type="transmembrane region" description="Helical" evidence="6">
    <location>
        <begin position="59"/>
        <end position="77"/>
    </location>
</feature>
<feature type="transmembrane region" description="Helical" evidence="6">
    <location>
        <begin position="151"/>
        <end position="168"/>
    </location>
</feature>
<feature type="transmembrane region" description="Helical" evidence="6">
    <location>
        <begin position="482"/>
        <end position="506"/>
    </location>
</feature>
<evidence type="ECO:0000256" key="6">
    <source>
        <dbReference type="SAM" id="Phobius"/>
    </source>
</evidence>
<dbReference type="EMBL" id="CP084166">
    <property type="protein sequence ID" value="UJG39955.1"/>
    <property type="molecule type" value="Genomic_DNA"/>
</dbReference>
<dbReference type="PANTHER" id="PTHR30287">
    <property type="entry name" value="MEMBRANE COMPONENT OF PREDICTED ABC SUPERFAMILY METABOLITE UPTAKE TRANSPORTER"/>
    <property type="match status" value="1"/>
</dbReference>